<comment type="similarity">
    <text evidence="1">Belongs to the DEAD box helicase family. DEAH subfamily.</text>
</comment>
<dbReference type="Gene3D" id="1.20.120.1080">
    <property type="match status" value="1"/>
</dbReference>
<sequence length="1062" mass="121485">MSKKSAASKKKRKFQEILFKEEEIKSYLSKINKHALSANDKSMIEEFSTKPKKVKPNHASSNIQVESDSDSEPICYEKDLEPIKHTEKPLSTAELLALLKNDKKEEDSGPREPEQVKRQPDYKGITVERDFNINLKRLKLPSCMMEQEIVDAIKYNDIVLITGDTGTGKSTQIPQFLYENGFCIGNTIIGVTQIRRVACIAIANQISLELNSNALVGYQVRYNKGYNSKSCKIKFMTDGILMNELHTDILCSKYSVIIIDEAHERRANCDILIGILSRVVKIRRSRYDNGDSLPPLKLVIMSATIRKEDFLESKIFDHKIKSLHVLSNAYNCTIHYSKKTPKDYVIEARDKVAKIHKILPPGSILVFLTGKDELHRLRHLLFQINNPSHTMHQNHSATHSSSSHVDDDDKIFELEAEEISDEDDISYNESDNDIFEFNSDEEYHNELDTDDGFYQMELDTMSSNYTKLQESKWLGSDGSGKLKIVILHASQTDKDQMEAFAIPNDNERIVILSTNVAETSVTLPNIRYVVDTGKEKRKVHNPTRGVSNFVICNISKSSAQQRAGRAGRVGNGHCYRLYSNSIYETLFDDYSPVEIVECNLESNLLFLSSIGIANPYDFSFLTPPPVENVDIAMKTLATLGAIEVPKTRDMNYNTIHSKITSDPLKISPYYPDLCDYGSLKEYKRAKITKLGRCLSLIPMEPRYAKMIYCTLSKGKRANYIALSFCIVSAMSFSGGLFVERNISREESKELPSFSNDIDMLIWLFCKYTQRTTNKVEFCNNYNINQKAIGEIFLQAIQVYNILKIRFSDIHLEHVNWDEPIKIPLPEERRWLKESIVECLIDKLAIKGAYLGSKSGGYKCSEMPNGAECVYLNNTYSKYKYECVVYNYLVGDEKIRMRDVLQANIAHVSTIKSPLVLSREIQETPVPSYNKEKDVVEVYTKKYYAPLNYYLNVTRVALDHKHPLSIRIFAQHFCFGLVYGRIAEYSGLLAVSMDDFLKPIKFSSKIAMLLEEMISKNIGNKKAFEKEYRKNKLFLFDKYKNLLKESTVDTERLKASYESMVEL</sequence>
<evidence type="ECO:0000256" key="4">
    <source>
        <dbReference type="ARBA" id="ARBA00022801"/>
    </source>
</evidence>
<evidence type="ECO:0000256" key="7">
    <source>
        <dbReference type="ARBA" id="ARBA00047984"/>
    </source>
</evidence>
<feature type="domain" description="Helicase ATP-binding" evidence="9">
    <location>
        <begin position="150"/>
        <end position="323"/>
    </location>
</feature>
<feature type="region of interest" description="Disordered" evidence="8">
    <location>
        <begin position="48"/>
        <end position="72"/>
    </location>
</feature>
<organism evidence="11 12">
    <name type="scientific">Theileria equi strain WA</name>
    <dbReference type="NCBI Taxonomy" id="1537102"/>
    <lineage>
        <taxon>Eukaryota</taxon>
        <taxon>Sar</taxon>
        <taxon>Alveolata</taxon>
        <taxon>Apicomplexa</taxon>
        <taxon>Aconoidasida</taxon>
        <taxon>Piroplasmida</taxon>
        <taxon>Theileriidae</taxon>
        <taxon>Theileria</taxon>
    </lineage>
</organism>
<protein>
    <recommendedName>
        <fullName evidence="2">RNA helicase</fullName>
        <ecNumber evidence="2">3.6.4.13</ecNumber>
    </recommendedName>
</protein>
<name>L1LEX9_THEEQ</name>
<keyword evidence="6" id="KW-0067">ATP-binding</keyword>
<evidence type="ECO:0000256" key="1">
    <source>
        <dbReference type="ARBA" id="ARBA00008792"/>
    </source>
</evidence>
<dbReference type="Proteomes" id="UP000031512">
    <property type="component" value="Unassembled WGS sequence"/>
</dbReference>
<evidence type="ECO:0000259" key="10">
    <source>
        <dbReference type="PROSITE" id="PS51194"/>
    </source>
</evidence>
<dbReference type="PROSITE" id="PS00690">
    <property type="entry name" value="DEAH_ATP_HELICASE"/>
    <property type="match status" value="1"/>
</dbReference>
<dbReference type="RefSeq" id="XP_004833180.1">
    <property type="nucleotide sequence ID" value="XM_004833123.1"/>
</dbReference>
<dbReference type="GeneID" id="15806651"/>
<dbReference type="InterPro" id="IPR001650">
    <property type="entry name" value="Helicase_C-like"/>
</dbReference>
<dbReference type="AlphaFoldDB" id="L1LEX9"/>
<dbReference type="GO" id="GO:0005730">
    <property type="term" value="C:nucleolus"/>
    <property type="evidence" value="ECO:0007669"/>
    <property type="project" value="TreeGrafter"/>
</dbReference>
<dbReference type="PANTHER" id="PTHR18934">
    <property type="entry name" value="ATP-DEPENDENT RNA HELICASE"/>
    <property type="match status" value="1"/>
</dbReference>
<proteinExistence type="inferred from homology"/>
<keyword evidence="3" id="KW-0547">Nucleotide-binding</keyword>
<dbReference type="InterPro" id="IPR011545">
    <property type="entry name" value="DEAD/DEAH_box_helicase_dom"/>
</dbReference>
<dbReference type="Gene3D" id="3.40.50.300">
    <property type="entry name" value="P-loop containing nucleotide triphosphate hydrolases"/>
    <property type="match status" value="3"/>
</dbReference>
<accession>L1LEX9</accession>
<feature type="domain" description="Helicase C-terminal" evidence="10">
    <location>
        <begin position="439"/>
        <end position="611"/>
    </location>
</feature>
<reference evidence="11 12" key="1">
    <citation type="journal article" date="2012" name="BMC Genomics">
        <title>Comparative genomic analysis and phylogenetic position of Theileria equi.</title>
        <authorList>
            <person name="Kappmeyer L.S."/>
            <person name="Thiagarajan M."/>
            <person name="Herndon D.R."/>
            <person name="Ramsay J.D."/>
            <person name="Caler E."/>
            <person name="Djikeng A."/>
            <person name="Gillespie J.J."/>
            <person name="Lau A.O."/>
            <person name="Roalson E.H."/>
            <person name="Silva J.C."/>
            <person name="Silva M.G."/>
            <person name="Suarez C.E."/>
            <person name="Ueti M.W."/>
            <person name="Nene V.M."/>
            <person name="Mealey R.H."/>
            <person name="Knowles D.P."/>
            <person name="Brayton K.A."/>
        </authorList>
    </citation>
    <scope>NUCLEOTIDE SEQUENCE [LARGE SCALE GENOMIC DNA]</scope>
    <source>
        <strain evidence="11 12">WA</strain>
    </source>
</reference>
<feature type="region of interest" description="Disordered" evidence="8">
    <location>
        <begin position="102"/>
        <end position="121"/>
    </location>
</feature>
<gene>
    <name evidence="11" type="ORF">BEWA_037640</name>
</gene>
<evidence type="ECO:0000256" key="8">
    <source>
        <dbReference type="SAM" id="MobiDB-lite"/>
    </source>
</evidence>
<comment type="catalytic activity">
    <reaction evidence="7">
        <text>ATP + H2O = ADP + phosphate + H(+)</text>
        <dbReference type="Rhea" id="RHEA:13065"/>
        <dbReference type="ChEBI" id="CHEBI:15377"/>
        <dbReference type="ChEBI" id="CHEBI:15378"/>
        <dbReference type="ChEBI" id="CHEBI:30616"/>
        <dbReference type="ChEBI" id="CHEBI:43474"/>
        <dbReference type="ChEBI" id="CHEBI:456216"/>
        <dbReference type="EC" id="3.6.4.13"/>
    </reaction>
</comment>
<dbReference type="EMBL" id="ACOU01000002">
    <property type="protein sequence ID" value="EKX73728.1"/>
    <property type="molecule type" value="Genomic_DNA"/>
</dbReference>
<dbReference type="PANTHER" id="PTHR18934:SF99">
    <property type="entry name" value="ATP-DEPENDENT RNA HELICASE DHX37-RELATED"/>
    <property type="match status" value="1"/>
</dbReference>
<dbReference type="GO" id="GO:0003723">
    <property type="term" value="F:RNA binding"/>
    <property type="evidence" value="ECO:0007669"/>
    <property type="project" value="TreeGrafter"/>
</dbReference>
<dbReference type="KEGG" id="beq:BEWA_037640"/>
<dbReference type="FunFam" id="3.40.50.300:FF:000637">
    <property type="entry name" value="ATP-dependent RNA helicase DHX37/DHR1"/>
    <property type="match status" value="1"/>
</dbReference>
<dbReference type="InterPro" id="IPR002464">
    <property type="entry name" value="DNA/RNA_helicase_DEAH_CS"/>
</dbReference>
<dbReference type="PROSITE" id="PS51194">
    <property type="entry name" value="HELICASE_CTER"/>
    <property type="match status" value="1"/>
</dbReference>
<dbReference type="VEuPathDB" id="PiroplasmaDB:BEWA_037640"/>
<evidence type="ECO:0000256" key="3">
    <source>
        <dbReference type="ARBA" id="ARBA00022741"/>
    </source>
</evidence>
<dbReference type="GO" id="GO:0000462">
    <property type="term" value="P:maturation of SSU-rRNA from tricistronic rRNA transcript (SSU-rRNA, 5.8S rRNA, LSU-rRNA)"/>
    <property type="evidence" value="ECO:0007669"/>
    <property type="project" value="TreeGrafter"/>
</dbReference>
<dbReference type="InterPro" id="IPR014001">
    <property type="entry name" value="Helicase_ATP-bd"/>
</dbReference>
<keyword evidence="12" id="KW-1185">Reference proteome</keyword>
<evidence type="ECO:0000256" key="2">
    <source>
        <dbReference type="ARBA" id="ARBA00012552"/>
    </source>
</evidence>
<dbReference type="SUPFAM" id="SSF52540">
    <property type="entry name" value="P-loop containing nucleoside triphosphate hydrolases"/>
    <property type="match status" value="1"/>
</dbReference>
<evidence type="ECO:0000256" key="6">
    <source>
        <dbReference type="ARBA" id="ARBA00022840"/>
    </source>
</evidence>
<dbReference type="Pfam" id="PF00271">
    <property type="entry name" value="Helicase_C"/>
    <property type="match status" value="1"/>
</dbReference>
<dbReference type="InterPro" id="IPR027417">
    <property type="entry name" value="P-loop_NTPase"/>
</dbReference>
<dbReference type="CDD" id="cd18791">
    <property type="entry name" value="SF2_C_RHA"/>
    <property type="match status" value="1"/>
</dbReference>
<dbReference type="OrthoDB" id="361882at2759"/>
<dbReference type="eggNOG" id="KOG0926">
    <property type="taxonomic scope" value="Eukaryota"/>
</dbReference>
<evidence type="ECO:0000313" key="11">
    <source>
        <dbReference type="EMBL" id="EKX73728.1"/>
    </source>
</evidence>
<comment type="caution">
    <text evidence="11">The sequence shown here is derived from an EMBL/GenBank/DDBJ whole genome shotgun (WGS) entry which is preliminary data.</text>
</comment>
<dbReference type="EC" id="3.6.4.13" evidence="2"/>
<dbReference type="GO" id="GO:0003724">
    <property type="term" value="F:RNA helicase activity"/>
    <property type="evidence" value="ECO:0007669"/>
    <property type="project" value="UniProtKB-EC"/>
</dbReference>
<evidence type="ECO:0000313" key="12">
    <source>
        <dbReference type="Proteomes" id="UP000031512"/>
    </source>
</evidence>
<dbReference type="STRING" id="1537102.L1LEX9"/>
<dbReference type="PROSITE" id="PS51192">
    <property type="entry name" value="HELICASE_ATP_BIND_1"/>
    <property type="match status" value="1"/>
</dbReference>
<keyword evidence="4 11" id="KW-0378">Hydrolase</keyword>
<keyword evidence="5" id="KW-0347">Helicase</keyword>
<dbReference type="SMART" id="SM00490">
    <property type="entry name" value="HELICc"/>
    <property type="match status" value="1"/>
</dbReference>
<evidence type="ECO:0000256" key="5">
    <source>
        <dbReference type="ARBA" id="ARBA00022806"/>
    </source>
</evidence>
<dbReference type="SMART" id="SM00487">
    <property type="entry name" value="DEXDc"/>
    <property type="match status" value="1"/>
</dbReference>
<dbReference type="GO" id="GO:0005524">
    <property type="term" value="F:ATP binding"/>
    <property type="evidence" value="ECO:0007669"/>
    <property type="project" value="UniProtKB-KW"/>
</dbReference>
<dbReference type="GO" id="GO:0016887">
    <property type="term" value="F:ATP hydrolysis activity"/>
    <property type="evidence" value="ECO:0007669"/>
    <property type="project" value="RHEA"/>
</dbReference>
<evidence type="ECO:0000259" key="9">
    <source>
        <dbReference type="PROSITE" id="PS51192"/>
    </source>
</evidence>
<dbReference type="Pfam" id="PF00270">
    <property type="entry name" value="DEAD"/>
    <property type="match status" value="1"/>
</dbReference>